<name>A0ACB0Y6U8_MELEN</name>
<organism evidence="1 2">
    <name type="scientific">Meloidogyne enterolobii</name>
    <name type="common">Root-knot nematode worm</name>
    <name type="synonym">Meloidogyne mayaguensis</name>
    <dbReference type="NCBI Taxonomy" id="390850"/>
    <lineage>
        <taxon>Eukaryota</taxon>
        <taxon>Metazoa</taxon>
        <taxon>Ecdysozoa</taxon>
        <taxon>Nematoda</taxon>
        <taxon>Chromadorea</taxon>
        <taxon>Rhabditida</taxon>
        <taxon>Tylenchina</taxon>
        <taxon>Tylenchomorpha</taxon>
        <taxon>Tylenchoidea</taxon>
        <taxon>Meloidogynidae</taxon>
        <taxon>Meloidogyninae</taxon>
        <taxon>Meloidogyne</taxon>
    </lineage>
</organism>
<proteinExistence type="predicted"/>
<reference evidence="1" key="1">
    <citation type="submission" date="2023-11" db="EMBL/GenBank/DDBJ databases">
        <authorList>
            <person name="Poullet M."/>
        </authorList>
    </citation>
    <scope>NUCLEOTIDE SEQUENCE</scope>
    <source>
        <strain evidence="1">E1834</strain>
    </source>
</reference>
<evidence type="ECO:0000313" key="1">
    <source>
        <dbReference type="EMBL" id="CAK5032862.1"/>
    </source>
</evidence>
<dbReference type="Proteomes" id="UP001497535">
    <property type="component" value="Unassembled WGS sequence"/>
</dbReference>
<comment type="caution">
    <text evidence="1">The sequence shown here is derived from an EMBL/GenBank/DDBJ whole genome shotgun (WGS) entry which is preliminary data.</text>
</comment>
<evidence type="ECO:0000313" key="2">
    <source>
        <dbReference type="Proteomes" id="UP001497535"/>
    </source>
</evidence>
<keyword evidence="2" id="KW-1185">Reference proteome</keyword>
<accession>A0ACB0Y6U8</accession>
<gene>
    <name evidence="1" type="ORF">MENTE1834_LOCUS7983</name>
</gene>
<dbReference type="EMBL" id="CAVMJV010000006">
    <property type="protein sequence ID" value="CAK5032862.1"/>
    <property type="molecule type" value="Genomic_DNA"/>
</dbReference>
<protein>
    <submittedName>
        <fullName evidence="1">Uncharacterized protein</fullName>
    </submittedName>
</protein>
<sequence>MTSVPNFLSSELYQSCIDDKSWSVQELLGKNPNCSSAIILCLLRCSSVLFAIRRSKILQIGDVNAIGL</sequence>